<organism evidence="2 3">
    <name type="scientific">Pseudolactococcus piscium MKFS47</name>
    <dbReference type="NCBI Taxonomy" id="297352"/>
    <lineage>
        <taxon>Bacteria</taxon>
        <taxon>Bacillati</taxon>
        <taxon>Bacillota</taxon>
        <taxon>Bacilli</taxon>
        <taxon>Lactobacillales</taxon>
        <taxon>Streptococcaceae</taxon>
        <taxon>Pseudolactococcus</taxon>
    </lineage>
</organism>
<dbReference type="PANTHER" id="PTHR33498:SF1">
    <property type="entry name" value="TRANSPOSASE FOR INSERTION SEQUENCE ELEMENT IS1557"/>
    <property type="match status" value="1"/>
</dbReference>
<sequence length="417" mass="49311">MLNYILKHYHLQAKDLISYSSAPTKIKNHFELAVKFDKPNRKCLSCSGIRFHKHGRTPRPRKVQLTEYMGLPCFLMITIARYRCVTCGVTHASQIPERLVLKGHKDSTLLKTQIIKKLTQKIAITDASHDLHLSSHSFYRLLDQFSEKDKTSRLPKVLCLDEFKATKDCTGNMAFIAMDGESHEIVTVLEDRRIAHLVTYFLRFPRQVRMQVKYLVMDMNYSYDKLIKRCFPNAQLITDRFHVVQQMTRAFNTLRIQVMKSFDTRSSQYRHLKYYWKHLLKHYDDLSETYFYSRSLRRWTSSRQLVEQLINYDPVLYEAWQVLQVAIGHFRNKDSDAFFDLIDGLDTRILPESFVKKYQFLLRKRPSIELALKLPYSNGCLEGMNNKIKAIKRCAFGFRTFRNFKKRILLMNTVLTN</sequence>
<protein>
    <submittedName>
        <fullName evidence="2">Transposase</fullName>
    </submittedName>
</protein>
<evidence type="ECO:0000313" key="2">
    <source>
        <dbReference type="EMBL" id="CEN27754.1"/>
    </source>
</evidence>
<name>A0A0D6DUV6_9LACT</name>
<feature type="domain" description="Transposase IS204/IS1001/IS1096/IS1165 DDE" evidence="1">
    <location>
        <begin position="158"/>
        <end position="408"/>
    </location>
</feature>
<dbReference type="PANTHER" id="PTHR33498">
    <property type="entry name" value="TRANSPOSASE FOR INSERTION SEQUENCE ELEMENT IS1557"/>
    <property type="match status" value="1"/>
</dbReference>
<gene>
    <name evidence="2" type="ORF">LACPI_0554</name>
</gene>
<dbReference type="RefSeq" id="WP_050702953.1">
    <property type="nucleotide sequence ID" value="NZ_LN774769.1"/>
</dbReference>
<accession>A0A0D6DUV6</accession>
<dbReference type="Pfam" id="PF01610">
    <property type="entry name" value="DDE_Tnp_ISL3"/>
    <property type="match status" value="1"/>
</dbReference>
<dbReference type="EMBL" id="LN774769">
    <property type="protein sequence ID" value="CEN27754.1"/>
    <property type="molecule type" value="Genomic_DNA"/>
</dbReference>
<dbReference type="AlphaFoldDB" id="A0A0D6DUV6"/>
<evidence type="ECO:0000259" key="1">
    <source>
        <dbReference type="Pfam" id="PF01610"/>
    </source>
</evidence>
<dbReference type="HOGENOM" id="CLU_041900_1_0_9"/>
<dbReference type="KEGG" id="lpk:LACPI_0554"/>
<dbReference type="Proteomes" id="UP000033166">
    <property type="component" value="Chromosome I"/>
</dbReference>
<dbReference type="NCBIfam" id="NF033550">
    <property type="entry name" value="transpos_ISL3"/>
    <property type="match status" value="1"/>
</dbReference>
<dbReference type="InterPro" id="IPR047951">
    <property type="entry name" value="Transpos_ISL3"/>
</dbReference>
<proteinExistence type="predicted"/>
<reference evidence="3" key="1">
    <citation type="submission" date="2015-01" db="EMBL/GenBank/DDBJ databases">
        <authorList>
            <person name="Andreevskaya M."/>
        </authorList>
    </citation>
    <scope>NUCLEOTIDE SEQUENCE [LARGE SCALE GENOMIC DNA]</scope>
    <source>
        <strain evidence="3">MKFS47</strain>
    </source>
</reference>
<evidence type="ECO:0000313" key="3">
    <source>
        <dbReference type="Proteomes" id="UP000033166"/>
    </source>
</evidence>
<dbReference type="InterPro" id="IPR002560">
    <property type="entry name" value="Transposase_DDE"/>
</dbReference>